<evidence type="ECO:0000256" key="1">
    <source>
        <dbReference type="SAM" id="MobiDB-lite"/>
    </source>
</evidence>
<name>A0A4D6NPP8_VIGUN</name>
<keyword evidence="3" id="KW-1185">Reference proteome</keyword>
<sequence>MPELDRSRTQLQRQSTSSIVLASATHNNSSDEQTSLAPPLQRASTIYAPATIIFIKPVQISSQTPSSFTNATAARLHTSYCISAPSVRASLHLFEPSIFSRTHLHQRIHHGSTCRNHEAATHMQQQPSRRKTRTTVTSSEERPYSSIAPVGTLIWEREGTATWHPVIAQSKSNLVKHSKAGQTVKDWSNERSLTINIDIFRCLCKIGLQD</sequence>
<dbReference type="Proteomes" id="UP000501690">
    <property type="component" value="Linkage Group LG11"/>
</dbReference>
<dbReference type="EMBL" id="CP039355">
    <property type="protein sequence ID" value="QCE14654.1"/>
    <property type="molecule type" value="Genomic_DNA"/>
</dbReference>
<protein>
    <submittedName>
        <fullName evidence="2">Uncharacterized protein</fullName>
    </submittedName>
</protein>
<evidence type="ECO:0000313" key="2">
    <source>
        <dbReference type="EMBL" id="QCE14654.1"/>
    </source>
</evidence>
<evidence type="ECO:0000313" key="3">
    <source>
        <dbReference type="Proteomes" id="UP000501690"/>
    </source>
</evidence>
<feature type="region of interest" description="Disordered" evidence="1">
    <location>
        <begin position="118"/>
        <end position="142"/>
    </location>
</feature>
<proteinExistence type="predicted"/>
<gene>
    <name evidence="2" type="ORF">DEO72_LG11g1657</name>
</gene>
<organism evidence="2 3">
    <name type="scientific">Vigna unguiculata</name>
    <name type="common">Cowpea</name>
    <dbReference type="NCBI Taxonomy" id="3917"/>
    <lineage>
        <taxon>Eukaryota</taxon>
        <taxon>Viridiplantae</taxon>
        <taxon>Streptophyta</taxon>
        <taxon>Embryophyta</taxon>
        <taxon>Tracheophyta</taxon>
        <taxon>Spermatophyta</taxon>
        <taxon>Magnoliopsida</taxon>
        <taxon>eudicotyledons</taxon>
        <taxon>Gunneridae</taxon>
        <taxon>Pentapetalae</taxon>
        <taxon>rosids</taxon>
        <taxon>fabids</taxon>
        <taxon>Fabales</taxon>
        <taxon>Fabaceae</taxon>
        <taxon>Papilionoideae</taxon>
        <taxon>50 kb inversion clade</taxon>
        <taxon>NPAAA clade</taxon>
        <taxon>indigoferoid/millettioid clade</taxon>
        <taxon>Phaseoleae</taxon>
        <taxon>Vigna</taxon>
    </lineage>
</organism>
<reference evidence="2 3" key="1">
    <citation type="submission" date="2019-04" db="EMBL/GenBank/DDBJ databases">
        <title>An improved genome assembly and genetic linkage map for asparagus bean, Vigna unguiculata ssp. sesquipedialis.</title>
        <authorList>
            <person name="Xia Q."/>
            <person name="Zhang R."/>
            <person name="Dong Y."/>
        </authorList>
    </citation>
    <scope>NUCLEOTIDE SEQUENCE [LARGE SCALE GENOMIC DNA]</scope>
    <source>
        <tissue evidence="2">Leaf</tissue>
    </source>
</reference>
<accession>A0A4D6NPP8</accession>
<dbReference type="AlphaFoldDB" id="A0A4D6NPP8"/>